<dbReference type="Pfam" id="PF18911">
    <property type="entry name" value="PKD_4"/>
    <property type="match status" value="1"/>
</dbReference>
<keyword evidence="1" id="KW-0732">Signal</keyword>
<dbReference type="GO" id="GO:0005975">
    <property type="term" value="P:carbohydrate metabolic process"/>
    <property type="evidence" value="ECO:0007669"/>
    <property type="project" value="UniProtKB-ARBA"/>
</dbReference>
<proteinExistence type="predicted"/>
<accession>A0A930YBR6</accession>
<dbReference type="InterPro" id="IPR013783">
    <property type="entry name" value="Ig-like_fold"/>
</dbReference>
<dbReference type="AlphaFoldDB" id="A0A930YBR6"/>
<dbReference type="InterPro" id="IPR022409">
    <property type="entry name" value="PKD/Chitinase_dom"/>
</dbReference>
<dbReference type="InterPro" id="IPR000601">
    <property type="entry name" value="PKD_dom"/>
</dbReference>
<dbReference type="EMBL" id="JADKPN010000001">
    <property type="protein sequence ID" value="MBF4762371.1"/>
    <property type="molecule type" value="Genomic_DNA"/>
</dbReference>
<dbReference type="InterPro" id="IPR035986">
    <property type="entry name" value="PKD_dom_sf"/>
</dbReference>
<dbReference type="CDD" id="cd00146">
    <property type="entry name" value="PKD"/>
    <property type="match status" value="1"/>
</dbReference>
<dbReference type="RefSeq" id="WP_194705497.1">
    <property type="nucleotide sequence ID" value="NZ_JADKPN010000001.1"/>
</dbReference>
<keyword evidence="4" id="KW-1185">Reference proteome</keyword>
<organism evidence="3 4">
    <name type="scientific">Nocardioides islandensis</name>
    <dbReference type="NCBI Taxonomy" id="433663"/>
    <lineage>
        <taxon>Bacteria</taxon>
        <taxon>Bacillati</taxon>
        <taxon>Actinomycetota</taxon>
        <taxon>Actinomycetes</taxon>
        <taxon>Propionibacteriales</taxon>
        <taxon>Nocardioidaceae</taxon>
        <taxon>Nocardioides</taxon>
    </lineage>
</organism>
<feature type="chain" id="PRO_5038358343" evidence="1">
    <location>
        <begin position="30"/>
        <end position="632"/>
    </location>
</feature>
<dbReference type="Proteomes" id="UP000640489">
    <property type="component" value="Unassembled WGS sequence"/>
</dbReference>
<feature type="domain" description="PKD" evidence="2">
    <location>
        <begin position="479"/>
        <end position="533"/>
    </location>
</feature>
<dbReference type="SUPFAM" id="SSF49299">
    <property type="entry name" value="PKD domain"/>
    <property type="match status" value="1"/>
</dbReference>
<evidence type="ECO:0000259" key="2">
    <source>
        <dbReference type="PROSITE" id="PS50093"/>
    </source>
</evidence>
<comment type="caution">
    <text evidence="3">The sequence shown here is derived from an EMBL/GenBank/DDBJ whole genome shotgun (WGS) entry which is preliminary data.</text>
</comment>
<evidence type="ECO:0000256" key="1">
    <source>
        <dbReference type="SAM" id="SignalP"/>
    </source>
</evidence>
<evidence type="ECO:0000313" key="3">
    <source>
        <dbReference type="EMBL" id="MBF4762371.1"/>
    </source>
</evidence>
<name>A0A930YBR6_9ACTN</name>
<protein>
    <submittedName>
        <fullName evidence="3">PKD domain-containing protein</fullName>
    </submittedName>
</protein>
<reference evidence="3" key="1">
    <citation type="submission" date="2020-11" db="EMBL/GenBank/DDBJ databases">
        <title>Nocardioides sp. nov., isolated from Soil of Cynanchum wilfordii Hemsley rhizosphere.</title>
        <authorList>
            <person name="Lee J.-S."/>
            <person name="Suh M.K."/>
            <person name="Kim J.-S."/>
        </authorList>
    </citation>
    <scope>NUCLEOTIDE SEQUENCE</scope>
    <source>
        <strain evidence="3">KCTC 19275</strain>
    </source>
</reference>
<gene>
    <name evidence="3" type="ORF">ISU07_04480</name>
</gene>
<dbReference type="Gene3D" id="2.60.40.10">
    <property type="entry name" value="Immunoglobulins"/>
    <property type="match status" value="1"/>
</dbReference>
<feature type="signal peptide" evidence="1">
    <location>
        <begin position="1"/>
        <end position="29"/>
    </location>
</feature>
<dbReference type="SMART" id="SM00089">
    <property type="entry name" value="PKD"/>
    <property type="match status" value="1"/>
</dbReference>
<sequence length="632" mass="64197">MLARGRVRVGLLATTGALVIALAPVPDVAAAPTWLPGGVVAPAVTSGEVGAVDQDAAGNAVAVSTQSASGDAQVVAATRPSGGPWGAPVPLSVAGAAAVHPQVVLEGDGRATAVWFRATGPASYGLQVSRLSVGGAWSAPVELPGATTSAAEAALVLRPGGTAVVAWPRVVAGLWVMSAAIRTTSGAWGAPVDLSPGSTVMPGRPRLGVDGAGVTTAVWAGSDGVRWSVQTASTPLTGTWSPPVTLSGTDQDAVDPDLAVAGNGTTVAVWSRWNGADRWVAQSSTRPAQQTGWIGPVDLSAPDVSAGEVGLATNGYGSRFVATWTATPASAPSVVQAALLDGGTWRAATTLSDGAATSSHPAVVVANGSPATVTWLASGGAGHVVQGATLALAATTFGPALDLSTPDRDAGPPRLAMDRGGDVLVLWGESGPSTFQPRYAAYDVAGPALRTFRRAGHAVAGHPATYQATAVDAWSTVSTYSWTFGDGSSATGPSTTHAYAEPGRYTVRFRVTDAVGNTTVRVSRTKVVEAPAITAFALAKRRVTLSEKVRIRLTLSVAAKVKLVLRSKNRHRVHGVLHRQKLVVKRDLDAGPSTVVLKASRLLADTWVVTATARTLGVDSEPVKKQLVVVPG</sequence>
<dbReference type="PROSITE" id="PS50093">
    <property type="entry name" value="PKD"/>
    <property type="match status" value="1"/>
</dbReference>
<dbReference type="SUPFAM" id="SSF75005">
    <property type="entry name" value="Arabinanase/levansucrase/invertase"/>
    <property type="match status" value="1"/>
</dbReference>
<dbReference type="InterPro" id="IPR023296">
    <property type="entry name" value="Glyco_hydro_beta-prop_sf"/>
</dbReference>
<evidence type="ECO:0000313" key="4">
    <source>
        <dbReference type="Proteomes" id="UP000640489"/>
    </source>
</evidence>